<gene>
    <name evidence="1" type="ORF">AAHA92_17489</name>
</gene>
<evidence type="ECO:0000313" key="1">
    <source>
        <dbReference type="EMBL" id="KAL1549375.1"/>
    </source>
</evidence>
<reference evidence="1 2" key="1">
    <citation type="submission" date="2024-06" db="EMBL/GenBank/DDBJ databases">
        <title>A chromosome level genome sequence of Diviner's sage (Salvia divinorum).</title>
        <authorList>
            <person name="Ford S.A."/>
            <person name="Ro D.-K."/>
            <person name="Ness R.W."/>
            <person name="Phillips M.A."/>
        </authorList>
    </citation>
    <scope>NUCLEOTIDE SEQUENCE [LARGE SCALE GENOMIC DNA]</scope>
    <source>
        <strain evidence="1">SAF-2024a</strain>
        <tissue evidence="1">Leaf</tissue>
    </source>
</reference>
<protein>
    <submittedName>
        <fullName evidence="1">Uncharacterized protein</fullName>
    </submittedName>
</protein>
<comment type="caution">
    <text evidence="1">The sequence shown here is derived from an EMBL/GenBank/DDBJ whole genome shotgun (WGS) entry which is preliminary data.</text>
</comment>
<sequence length="155" mass="17343">MWLPTRRRRRHYPRCEDSRWTSALRRGMNLGLPEDGNTSNQPRGCSGECSAPINTSLSRKLASPPVSPRFFSKPPRVRCCSAALSRRCHVKDVAICPWIEEGLRFYLCWGLNLNLACCKYGGEMVKGCLFSSSLSQTGMGEIVYIFVGILLGLIV</sequence>
<dbReference type="EMBL" id="JBEAFC010000007">
    <property type="protein sequence ID" value="KAL1549375.1"/>
    <property type="molecule type" value="Genomic_DNA"/>
</dbReference>
<keyword evidence="2" id="KW-1185">Reference proteome</keyword>
<dbReference type="AlphaFoldDB" id="A0ABD1GYZ1"/>
<organism evidence="1 2">
    <name type="scientific">Salvia divinorum</name>
    <name type="common">Maria pastora</name>
    <name type="synonym">Diviner's sage</name>
    <dbReference type="NCBI Taxonomy" id="28513"/>
    <lineage>
        <taxon>Eukaryota</taxon>
        <taxon>Viridiplantae</taxon>
        <taxon>Streptophyta</taxon>
        <taxon>Embryophyta</taxon>
        <taxon>Tracheophyta</taxon>
        <taxon>Spermatophyta</taxon>
        <taxon>Magnoliopsida</taxon>
        <taxon>eudicotyledons</taxon>
        <taxon>Gunneridae</taxon>
        <taxon>Pentapetalae</taxon>
        <taxon>asterids</taxon>
        <taxon>lamiids</taxon>
        <taxon>Lamiales</taxon>
        <taxon>Lamiaceae</taxon>
        <taxon>Nepetoideae</taxon>
        <taxon>Mentheae</taxon>
        <taxon>Salviinae</taxon>
        <taxon>Salvia</taxon>
        <taxon>Salvia subgen. Calosphace</taxon>
    </lineage>
</organism>
<name>A0ABD1GYZ1_SALDI</name>
<dbReference type="Proteomes" id="UP001567538">
    <property type="component" value="Unassembled WGS sequence"/>
</dbReference>
<accession>A0ABD1GYZ1</accession>
<proteinExistence type="predicted"/>
<evidence type="ECO:0000313" key="2">
    <source>
        <dbReference type="Proteomes" id="UP001567538"/>
    </source>
</evidence>